<evidence type="ECO:0000313" key="1">
    <source>
        <dbReference type="EMBL" id="PIC20039.1"/>
    </source>
</evidence>
<proteinExistence type="predicted"/>
<dbReference type="AlphaFoldDB" id="A0A2G5SYQ7"/>
<reference evidence="2" key="1">
    <citation type="submission" date="2017-10" db="EMBL/GenBank/DDBJ databases">
        <title>Rapid genome shrinkage in a self-fertile nematode reveals novel sperm competition proteins.</title>
        <authorList>
            <person name="Yin D."/>
            <person name="Schwarz E.M."/>
            <person name="Thomas C.G."/>
            <person name="Felde R.L."/>
            <person name="Korf I.F."/>
            <person name="Cutter A.D."/>
            <person name="Schartner C.M."/>
            <person name="Ralston E.J."/>
            <person name="Meyer B.J."/>
            <person name="Haag E.S."/>
        </authorList>
    </citation>
    <scope>NUCLEOTIDE SEQUENCE [LARGE SCALE GENOMIC DNA]</scope>
    <source>
        <strain evidence="2">JU1422</strain>
    </source>
</reference>
<protein>
    <submittedName>
        <fullName evidence="1">Uncharacterized protein</fullName>
    </submittedName>
</protein>
<name>A0A2G5SYQ7_9PELO</name>
<keyword evidence="2" id="KW-1185">Reference proteome</keyword>
<comment type="caution">
    <text evidence="1">The sequence shown here is derived from an EMBL/GenBank/DDBJ whole genome shotgun (WGS) entry which is preliminary data.</text>
</comment>
<sequence>MGLLRRIMRRVNFYRTKRMPLQVLDCQVIYFLWHGNGCTYGPYDVEAMKRFDAVGKLHHPSRIQIIECTRKNSVGLLEWFGSVEDLRKLFGRDDCFPKRLSQFIGKWTLPEIIPNPALYRYEPINFRTFNLSSFLSNLSTSTRCPFVTGTRDPSVTDDQILPLSSIVDVARRILMEYGNLDPDERQLLHILLSEYFSPRVCDVCQKVMEDQHSYMIHALSVLHLENAVIKYQRIFTIDFDYLKIRHLLDDVKRYTFERKLSRQLAKIAANQHQQSSPSSASSSRQLGWMQAPPYYQGIELQ</sequence>
<dbReference type="OrthoDB" id="5821243at2759"/>
<gene>
    <name evidence="1" type="primary">Cni-C06E2.1</name>
    <name evidence="1" type="synonym">Cnig_chr_X.g25371</name>
    <name evidence="1" type="ORF">B9Z55_025371</name>
</gene>
<dbReference type="Proteomes" id="UP000230233">
    <property type="component" value="Chromosome X"/>
</dbReference>
<evidence type="ECO:0000313" key="2">
    <source>
        <dbReference type="Proteomes" id="UP000230233"/>
    </source>
</evidence>
<accession>A0A2G5SYQ7</accession>
<dbReference type="STRING" id="1611254.A0A2G5SYQ7"/>
<organism evidence="1 2">
    <name type="scientific">Caenorhabditis nigoni</name>
    <dbReference type="NCBI Taxonomy" id="1611254"/>
    <lineage>
        <taxon>Eukaryota</taxon>
        <taxon>Metazoa</taxon>
        <taxon>Ecdysozoa</taxon>
        <taxon>Nematoda</taxon>
        <taxon>Chromadorea</taxon>
        <taxon>Rhabditida</taxon>
        <taxon>Rhabditina</taxon>
        <taxon>Rhabditomorpha</taxon>
        <taxon>Rhabditoidea</taxon>
        <taxon>Rhabditidae</taxon>
        <taxon>Peloderinae</taxon>
        <taxon>Caenorhabditis</taxon>
    </lineage>
</organism>
<dbReference type="EMBL" id="PDUG01000006">
    <property type="protein sequence ID" value="PIC20039.1"/>
    <property type="molecule type" value="Genomic_DNA"/>
</dbReference>